<feature type="transmembrane region" description="Helical" evidence="6">
    <location>
        <begin position="753"/>
        <end position="776"/>
    </location>
</feature>
<dbReference type="InterPro" id="IPR059000">
    <property type="entry name" value="ATPase_P-type_domA"/>
</dbReference>
<dbReference type="Pfam" id="PF00702">
    <property type="entry name" value="Hydrolase"/>
    <property type="match status" value="1"/>
</dbReference>
<dbReference type="SUPFAM" id="SSF81665">
    <property type="entry name" value="Calcium ATPase, transmembrane domain M"/>
    <property type="match status" value="1"/>
</dbReference>
<feature type="transmembrane region" description="Helical" evidence="6">
    <location>
        <begin position="74"/>
        <end position="92"/>
    </location>
</feature>
<dbReference type="InterPro" id="IPR018303">
    <property type="entry name" value="ATPase_P-typ_P_site"/>
</dbReference>
<accession>A0A1G9VF14</accession>
<dbReference type="Gene3D" id="3.40.50.1000">
    <property type="entry name" value="HAD superfamily/HAD-like"/>
    <property type="match status" value="1"/>
</dbReference>
<gene>
    <name evidence="8" type="ORF">SAMN04489726_3006</name>
</gene>
<dbReference type="Gene3D" id="2.70.150.10">
    <property type="entry name" value="Calcium-transporting ATPase, cytoplasmic transduction domain A"/>
    <property type="match status" value="1"/>
</dbReference>
<feature type="transmembrane region" description="Helical" evidence="6">
    <location>
        <begin position="690"/>
        <end position="711"/>
    </location>
</feature>
<dbReference type="Pfam" id="PF00122">
    <property type="entry name" value="E1-E2_ATPase"/>
    <property type="match status" value="1"/>
</dbReference>
<evidence type="ECO:0000256" key="6">
    <source>
        <dbReference type="SAM" id="Phobius"/>
    </source>
</evidence>
<dbReference type="AlphaFoldDB" id="A0A1G9VF14"/>
<evidence type="ECO:0000256" key="3">
    <source>
        <dbReference type="ARBA" id="ARBA00022967"/>
    </source>
</evidence>
<feature type="transmembrane region" description="Helical" evidence="6">
    <location>
        <begin position="221"/>
        <end position="238"/>
    </location>
</feature>
<dbReference type="PROSITE" id="PS00154">
    <property type="entry name" value="ATPASE_E1_E2"/>
    <property type="match status" value="1"/>
</dbReference>
<keyword evidence="2 6" id="KW-0812">Transmembrane</keyword>
<dbReference type="EMBL" id="LT629701">
    <property type="protein sequence ID" value="SDM70848.1"/>
    <property type="molecule type" value="Genomic_DNA"/>
</dbReference>
<dbReference type="SUPFAM" id="SSF56784">
    <property type="entry name" value="HAD-like"/>
    <property type="match status" value="1"/>
</dbReference>
<dbReference type="PRINTS" id="PR00120">
    <property type="entry name" value="HATPASE"/>
</dbReference>
<feature type="transmembrane region" description="Helical" evidence="6">
    <location>
        <begin position="632"/>
        <end position="651"/>
    </location>
</feature>
<dbReference type="Gene3D" id="1.20.1110.10">
    <property type="entry name" value="Calcium-transporting ATPase, transmembrane domain"/>
    <property type="match status" value="1"/>
</dbReference>
<keyword evidence="9" id="KW-1185">Reference proteome</keyword>
<dbReference type="InterPro" id="IPR023299">
    <property type="entry name" value="ATPase_P-typ_cyto_dom_N"/>
</dbReference>
<dbReference type="eggNOG" id="COG0474">
    <property type="taxonomic scope" value="Bacteria"/>
</dbReference>
<dbReference type="CDD" id="cd02609">
    <property type="entry name" value="P-type_ATPase"/>
    <property type="match status" value="1"/>
</dbReference>
<dbReference type="NCBIfam" id="TIGR01494">
    <property type="entry name" value="ATPase_P-type"/>
    <property type="match status" value="2"/>
</dbReference>
<proteinExistence type="predicted"/>
<evidence type="ECO:0000256" key="5">
    <source>
        <dbReference type="ARBA" id="ARBA00023136"/>
    </source>
</evidence>
<dbReference type="SUPFAM" id="SSF81653">
    <property type="entry name" value="Calcium ATPase, transduction domain A"/>
    <property type="match status" value="1"/>
</dbReference>
<dbReference type="RefSeq" id="WP_030429513.1">
    <property type="nucleotide sequence ID" value="NZ_JOEF01000007.1"/>
</dbReference>
<dbReference type="PANTHER" id="PTHR42861">
    <property type="entry name" value="CALCIUM-TRANSPORTING ATPASE"/>
    <property type="match status" value="1"/>
</dbReference>
<reference evidence="8 9" key="1">
    <citation type="submission" date="2016-10" db="EMBL/GenBank/DDBJ databases">
        <authorList>
            <person name="de Groot N.N."/>
        </authorList>
    </citation>
    <scope>NUCLEOTIDE SEQUENCE [LARGE SCALE GENOMIC DNA]</scope>
    <source>
        <strain evidence="8 9">DSM 44149</strain>
    </source>
</reference>
<keyword evidence="3" id="KW-1278">Translocase</keyword>
<dbReference type="OrthoDB" id="9814270at2"/>
<evidence type="ECO:0000313" key="9">
    <source>
        <dbReference type="Proteomes" id="UP000183376"/>
    </source>
</evidence>
<feature type="transmembrane region" description="Helical" evidence="6">
    <location>
        <begin position="663"/>
        <end position="684"/>
    </location>
</feature>
<feature type="transmembrane region" description="Helical" evidence="6">
    <location>
        <begin position="607"/>
        <end position="626"/>
    </location>
</feature>
<dbReference type="Proteomes" id="UP000183376">
    <property type="component" value="Chromosome I"/>
</dbReference>
<evidence type="ECO:0000313" key="8">
    <source>
        <dbReference type="EMBL" id="SDM70848.1"/>
    </source>
</evidence>
<name>A0A1G9VF14_ALLAB</name>
<evidence type="ECO:0000256" key="1">
    <source>
        <dbReference type="ARBA" id="ARBA00004651"/>
    </source>
</evidence>
<evidence type="ECO:0000256" key="4">
    <source>
        <dbReference type="ARBA" id="ARBA00022989"/>
    </source>
</evidence>
<dbReference type="STRING" id="211114.SAMN04489726_3006"/>
<keyword evidence="4 6" id="KW-1133">Transmembrane helix</keyword>
<dbReference type="Gene3D" id="3.40.1110.10">
    <property type="entry name" value="Calcium-transporting ATPase, cytoplasmic domain N"/>
    <property type="match status" value="1"/>
</dbReference>
<dbReference type="SFLD" id="SFLDF00027">
    <property type="entry name" value="p-type_atpase"/>
    <property type="match status" value="1"/>
</dbReference>
<dbReference type="InterPro" id="IPR044492">
    <property type="entry name" value="P_typ_ATPase_HD_dom"/>
</dbReference>
<evidence type="ECO:0000259" key="7">
    <source>
        <dbReference type="Pfam" id="PF00122"/>
    </source>
</evidence>
<feature type="transmembrane region" description="Helical" evidence="6">
    <location>
        <begin position="723"/>
        <end position="741"/>
    </location>
</feature>
<evidence type="ECO:0000256" key="2">
    <source>
        <dbReference type="ARBA" id="ARBA00022692"/>
    </source>
</evidence>
<dbReference type="InterPro" id="IPR008250">
    <property type="entry name" value="ATPase_P-typ_transduc_dom_A_sf"/>
</dbReference>
<dbReference type="InterPro" id="IPR036412">
    <property type="entry name" value="HAD-like_sf"/>
</dbReference>
<dbReference type="GO" id="GO:0005886">
    <property type="term" value="C:plasma membrane"/>
    <property type="evidence" value="ECO:0007669"/>
    <property type="project" value="UniProtKB-SubCell"/>
</dbReference>
<keyword evidence="5 6" id="KW-0472">Membrane</keyword>
<comment type="subcellular location">
    <subcellularLocation>
        <location evidence="1">Cell membrane</location>
        <topology evidence="1">Multi-pass membrane protein</topology>
    </subcellularLocation>
</comment>
<dbReference type="SFLD" id="SFLDG00002">
    <property type="entry name" value="C1.7:_P-type_atpase_like"/>
    <property type="match status" value="1"/>
</dbReference>
<organism evidence="8 9">
    <name type="scientific">Allokutzneria albata</name>
    <name type="common">Kibdelosporangium albatum</name>
    <dbReference type="NCBI Taxonomy" id="211114"/>
    <lineage>
        <taxon>Bacteria</taxon>
        <taxon>Bacillati</taxon>
        <taxon>Actinomycetota</taxon>
        <taxon>Actinomycetes</taxon>
        <taxon>Pseudonocardiales</taxon>
        <taxon>Pseudonocardiaceae</taxon>
        <taxon>Allokutzneria</taxon>
    </lineage>
</organism>
<dbReference type="SFLD" id="SFLDS00003">
    <property type="entry name" value="Haloacid_Dehalogenase"/>
    <property type="match status" value="1"/>
</dbReference>
<dbReference type="InterPro" id="IPR001757">
    <property type="entry name" value="P_typ_ATPase"/>
</dbReference>
<dbReference type="PRINTS" id="PR00119">
    <property type="entry name" value="CATATPASE"/>
</dbReference>
<dbReference type="InterPro" id="IPR023298">
    <property type="entry name" value="ATPase_P-typ_TM_dom_sf"/>
</dbReference>
<protein>
    <submittedName>
        <fullName evidence="8">Cation-transporting ATPase E</fullName>
    </submittedName>
</protein>
<feature type="transmembrane region" description="Helical" evidence="6">
    <location>
        <begin position="258"/>
        <end position="280"/>
    </location>
</feature>
<feature type="domain" description="P-type ATPase A" evidence="7">
    <location>
        <begin position="110"/>
        <end position="203"/>
    </location>
</feature>
<dbReference type="GO" id="GO:0005524">
    <property type="term" value="F:ATP binding"/>
    <property type="evidence" value="ECO:0007669"/>
    <property type="project" value="InterPro"/>
</dbReference>
<dbReference type="InterPro" id="IPR023214">
    <property type="entry name" value="HAD_sf"/>
</dbReference>
<dbReference type="GO" id="GO:0016887">
    <property type="term" value="F:ATP hydrolysis activity"/>
    <property type="evidence" value="ECO:0007669"/>
    <property type="project" value="InterPro"/>
</dbReference>
<sequence length="794" mass="83867">MGTPVTTDEVDPRRGLTADQVRRRVAAGQTNDVPARASRTVGEIVRANVFTRINAIFAVLFGIIVAIGRVIPDGLFGLLIIANSAIGMIQELRAKKTLDQLAIVGQAKPVVRRDGAAVEVAPHEVVLDDVIELGPGDKIVVDGIALAGEGLEVDESLLTGESDPVLKQPGDQVLSGSFVCAGTGTYRATKVGREAYAAKLAEEASKFTLVSSELRSGIDKILRFITFLLIPAGALSIYNQLFNNSQALPDALSGMVAALVPMVPEGLILLTSMAFAVGVIRLGKRQCLVQELPAIEGLARVDTVCADKTGTLTENGMRLSEVRVLDPAARVHEALAALAVADPRPNASLEAIAEAHPDAPGWQLTAAAPFSSARKWSGASFADEGDWVLGAPDVLLAEDDPVRAEAERTGAQGLRVLLLGRSSLAVDDAQAPGVVTPVALVVLEQRIRPDAKDTLDFFAEQNVAVKVISGDNALSVGAVAGSLGLPGAERPVDARTLPDKRNQLADTVEGAAVFGRVTPGQKRAMVGALQSKGHTVAMTGDGVNDVLALKDADIGVAMGAGSPATRAVAQIVLLDNKFATLPHVVAEGRRVIGNIERVSNLFLTKTVYSVLLAFMVGIAQLPYPFLPRHVTILGWFTIGLPAFFLALAPNYERARSGFVSRVMRMAIPAGAVISVAAFVTYLNAHATPGVTVVQASTGTFIALGGIALWVLMIVARPYVWWKLVLLAAMFSMYLGLLLIPVSQSFFQLDPSNAAVVTPALVSVLIGVVLIEAFWWIDGRIRGERRQLFGAPELD</sequence>
<feature type="transmembrane region" description="Helical" evidence="6">
    <location>
        <begin position="49"/>
        <end position="68"/>
    </location>
</feature>